<name>M1P9G0_DESSD</name>
<dbReference type="Gene3D" id="3.40.1540.10">
    <property type="entry name" value="Protein of unknown function DUF1780, putative endonuclease"/>
    <property type="match status" value="1"/>
</dbReference>
<accession>M1P9G0</accession>
<evidence type="ECO:0000313" key="2">
    <source>
        <dbReference type="Proteomes" id="UP000011721"/>
    </source>
</evidence>
<dbReference type="InterPro" id="IPR014796">
    <property type="entry name" value="DUF1780"/>
</dbReference>
<dbReference type="AlphaFoldDB" id="M1P9G0"/>
<gene>
    <name evidence="1" type="ordered locus">UWK_03579</name>
</gene>
<dbReference type="InterPro" id="IPR037074">
    <property type="entry name" value="DUF1780_sf"/>
</dbReference>
<keyword evidence="2" id="KW-1185">Reference proteome</keyword>
<dbReference type="OrthoDB" id="5644942at2"/>
<dbReference type="EMBL" id="CP003986">
    <property type="protein sequence ID" value="AGF80088.1"/>
    <property type="molecule type" value="Genomic_DNA"/>
</dbReference>
<protein>
    <submittedName>
        <fullName evidence="1">Uncharacterized protein</fullName>
    </submittedName>
</protein>
<keyword evidence="1" id="KW-0614">Plasmid</keyword>
<dbReference type="InterPro" id="IPR011335">
    <property type="entry name" value="Restrct_endonuc-II-like"/>
</dbReference>
<geneLocation type="plasmid" evidence="2">
    <name>pDESSD</name>
</geneLocation>
<reference evidence="2" key="1">
    <citation type="journal article" date="2013" name="Stand. Genomic Sci.">
        <title>Complete genome sequence of Desulfocapsa sulfexigens, a marine deltaproteobacterium specialized in disproportionating inorganic sulfur compounds.</title>
        <authorList>
            <person name="Finster K.W."/>
            <person name="Kjeldsen K.U."/>
            <person name="Kube M."/>
            <person name="Reinhardt R."/>
            <person name="Mussmann M."/>
            <person name="Amann R."/>
            <person name="Schreiber L."/>
        </authorList>
    </citation>
    <scope>NUCLEOTIDE SEQUENCE [LARGE SCALE GENOMIC DNA]</scope>
    <source>
        <strain evidence="2">DSM 10523 / SB164P1</strain>
        <plasmid evidence="2">pDESSD</plasmid>
    </source>
</reference>
<dbReference type="KEGG" id="dsf:UWK_03579"/>
<dbReference type="Pfam" id="PF08682">
    <property type="entry name" value="DUF1780"/>
    <property type="match status" value="1"/>
</dbReference>
<evidence type="ECO:0000313" key="1">
    <source>
        <dbReference type="EMBL" id="AGF80088.1"/>
    </source>
</evidence>
<organism evidence="1 2">
    <name type="scientific">Desulfocapsa sulfexigens (strain DSM 10523 / SB164P1)</name>
    <dbReference type="NCBI Taxonomy" id="1167006"/>
    <lineage>
        <taxon>Bacteria</taxon>
        <taxon>Pseudomonadati</taxon>
        <taxon>Thermodesulfobacteriota</taxon>
        <taxon>Desulfobulbia</taxon>
        <taxon>Desulfobulbales</taxon>
        <taxon>Desulfocapsaceae</taxon>
        <taxon>Desulfocapsa</taxon>
    </lineage>
</organism>
<proteinExistence type="predicted"/>
<sequence length="202" mass="23508">MEEHEILQNIKDAAQDALYFYSNRGKEERERWVVKELLKFLGIPHENSEIISHEQNSKTDVEFRKCSFQIKEIPDPCILRSKYYKDQYNAIKSARKLEDIELPATVAQDTPEITRMYDLVLLESQKLSESDVYLTTKNELDLVFYVTRTRASLVSNEEINAKDFVNLGWRSISCLNAKQAVVLFASKKAPAFFKTNERQIFG</sequence>
<dbReference type="RefSeq" id="WP_015405770.1">
    <property type="nucleotide sequence ID" value="NC_020305.1"/>
</dbReference>
<dbReference type="SUPFAM" id="SSF52980">
    <property type="entry name" value="Restriction endonuclease-like"/>
    <property type="match status" value="1"/>
</dbReference>
<dbReference type="Proteomes" id="UP000011721">
    <property type="component" value="Plasmid unnamed"/>
</dbReference>
<dbReference type="HOGENOM" id="CLU_114100_0_0_7"/>